<evidence type="ECO:0000256" key="4">
    <source>
        <dbReference type="ARBA" id="ARBA00022989"/>
    </source>
</evidence>
<dbReference type="EMBL" id="JALJEJ010000010">
    <property type="protein sequence ID" value="MCJ8211551.1"/>
    <property type="molecule type" value="Genomic_DNA"/>
</dbReference>
<keyword evidence="4 6" id="KW-1133">Transmembrane helix</keyword>
<dbReference type="GO" id="GO:0015360">
    <property type="term" value="F:acetate:proton symporter activity"/>
    <property type="evidence" value="ECO:0007669"/>
    <property type="project" value="TreeGrafter"/>
</dbReference>
<comment type="similarity">
    <text evidence="2">Belongs to the acetate uptake transporter (AceTr) (TC 2.A.96) family.</text>
</comment>
<dbReference type="AlphaFoldDB" id="A0A9X1X6M5"/>
<evidence type="ECO:0000313" key="8">
    <source>
        <dbReference type="Proteomes" id="UP001139450"/>
    </source>
</evidence>
<dbReference type="Pfam" id="PF01184">
    <property type="entry name" value="Gpr1_Fun34_YaaH"/>
    <property type="match status" value="1"/>
</dbReference>
<keyword evidence="3 6" id="KW-0812">Transmembrane</keyword>
<dbReference type="PANTHER" id="PTHR30178:SF3">
    <property type="entry name" value="SUCCINATE-ACETATE_PROTON SYMPORTER SATP"/>
    <property type="match status" value="1"/>
</dbReference>
<dbReference type="InterPro" id="IPR047622">
    <property type="entry name" value="GPR1_FUN34_YAAH"/>
</dbReference>
<sequence>MTLIPTTPAPPQDTTANPAPLGLCAFGLTTVLLNIHNAGFYEMNSMILAMGIFYGGLAQVIAGIIEAKKNNTFGLTAFTSYGFFWLSLVGLLVMPKLGWAAPASKEAMAAYLGIWGVFTFCLFFGTLRLNRALQFVFASLTVLFFLLVAARVTGNESLEHFAGYEGIVCGASAIYTGIANVLNEVYKKTVLPIGPVN</sequence>
<keyword evidence="5 6" id="KW-0472">Membrane</keyword>
<dbReference type="NCBIfam" id="NF038013">
    <property type="entry name" value="AceTr_1"/>
    <property type="match status" value="1"/>
</dbReference>
<name>A0A9X1X6M5_9SPHI</name>
<evidence type="ECO:0000313" key="7">
    <source>
        <dbReference type="EMBL" id="MCJ8211551.1"/>
    </source>
</evidence>
<reference evidence="7" key="1">
    <citation type="submission" date="2022-04" db="EMBL/GenBank/DDBJ databases">
        <title>Mucilaginibacter sp. RS28 isolated from freshwater.</title>
        <authorList>
            <person name="Ko S.-R."/>
        </authorList>
    </citation>
    <scope>NUCLEOTIDE SEQUENCE</scope>
    <source>
        <strain evidence="7">RS28</strain>
    </source>
</reference>
<keyword evidence="8" id="KW-1185">Reference proteome</keyword>
<evidence type="ECO:0000256" key="5">
    <source>
        <dbReference type="ARBA" id="ARBA00023136"/>
    </source>
</evidence>
<comment type="caution">
    <text evidence="7">The sequence shown here is derived from an EMBL/GenBank/DDBJ whole genome shotgun (WGS) entry which is preliminary data.</text>
</comment>
<feature type="transmembrane region" description="Helical" evidence="6">
    <location>
        <begin position="107"/>
        <end position="126"/>
    </location>
</feature>
<organism evidence="7 8">
    <name type="scientific">Mucilaginibacter straminoryzae</name>
    <dbReference type="NCBI Taxonomy" id="2932774"/>
    <lineage>
        <taxon>Bacteria</taxon>
        <taxon>Pseudomonadati</taxon>
        <taxon>Bacteroidota</taxon>
        <taxon>Sphingobacteriia</taxon>
        <taxon>Sphingobacteriales</taxon>
        <taxon>Sphingobacteriaceae</taxon>
        <taxon>Mucilaginibacter</taxon>
    </lineage>
</organism>
<feature type="transmembrane region" description="Helical" evidence="6">
    <location>
        <begin position="132"/>
        <end position="150"/>
    </location>
</feature>
<feature type="transmembrane region" description="Helical" evidence="6">
    <location>
        <begin position="73"/>
        <end position="95"/>
    </location>
</feature>
<comment type="subcellular location">
    <subcellularLocation>
        <location evidence="1">Membrane</location>
        <topology evidence="1">Multi-pass membrane protein</topology>
    </subcellularLocation>
</comment>
<evidence type="ECO:0000256" key="1">
    <source>
        <dbReference type="ARBA" id="ARBA00004141"/>
    </source>
</evidence>
<dbReference type="GO" id="GO:0005886">
    <property type="term" value="C:plasma membrane"/>
    <property type="evidence" value="ECO:0007669"/>
    <property type="project" value="TreeGrafter"/>
</dbReference>
<dbReference type="RefSeq" id="WP_245132264.1">
    <property type="nucleotide sequence ID" value="NZ_JALJEJ010000010.1"/>
</dbReference>
<protein>
    <submittedName>
        <fullName evidence="7">Acetate uptake transporter</fullName>
    </submittedName>
</protein>
<accession>A0A9X1X6M5</accession>
<dbReference type="PROSITE" id="PS01114">
    <property type="entry name" value="GPR1_FUN34_YAAH"/>
    <property type="match status" value="1"/>
</dbReference>
<evidence type="ECO:0000256" key="2">
    <source>
        <dbReference type="ARBA" id="ARBA00005587"/>
    </source>
</evidence>
<evidence type="ECO:0000256" key="3">
    <source>
        <dbReference type="ARBA" id="ARBA00022692"/>
    </source>
</evidence>
<feature type="transmembrane region" description="Helical" evidence="6">
    <location>
        <begin position="47"/>
        <end position="67"/>
    </location>
</feature>
<dbReference type="InterPro" id="IPR000791">
    <property type="entry name" value="Gpr1/Fun34/SatP-like"/>
</dbReference>
<gene>
    <name evidence="7" type="ORF">MUY27_17660</name>
</gene>
<proteinExistence type="inferred from homology"/>
<dbReference type="GO" id="GO:0071422">
    <property type="term" value="P:succinate transmembrane transport"/>
    <property type="evidence" value="ECO:0007669"/>
    <property type="project" value="TreeGrafter"/>
</dbReference>
<dbReference type="InterPro" id="IPR047623">
    <property type="entry name" value="SatP"/>
</dbReference>
<evidence type="ECO:0000256" key="6">
    <source>
        <dbReference type="SAM" id="Phobius"/>
    </source>
</evidence>
<dbReference type="Proteomes" id="UP001139450">
    <property type="component" value="Unassembled WGS sequence"/>
</dbReference>
<dbReference type="PANTHER" id="PTHR30178">
    <property type="entry name" value="INNER MEMBRANE PROTEIN YAAH"/>
    <property type="match status" value="1"/>
</dbReference>